<evidence type="ECO:0000256" key="10">
    <source>
        <dbReference type="RuleBase" id="RU079119"/>
    </source>
</evidence>
<dbReference type="OrthoDB" id="9909019at2759"/>
<comment type="similarity">
    <text evidence="10">Belongs to the DHHC palmitoyltransferase family.</text>
</comment>
<keyword evidence="7" id="KW-0449">Lipoprotein</keyword>
<keyword evidence="5 10" id="KW-0472">Membrane</keyword>
<evidence type="ECO:0000313" key="12">
    <source>
        <dbReference type="EMBL" id="PVU89668.1"/>
    </source>
</evidence>
<evidence type="ECO:0000256" key="7">
    <source>
        <dbReference type="ARBA" id="ARBA00023288"/>
    </source>
</evidence>
<dbReference type="InterPro" id="IPR001594">
    <property type="entry name" value="Palmitoyltrfase_DHHC"/>
</dbReference>
<feature type="transmembrane region" description="Helical" evidence="10">
    <location>
        <begin position="233"/>
        <end position="256"/>
    </location>
</feature>
<evidence type="ECO:0000256" key="6">
    <source>
        <dbReference type="ARBA" id="ARBA00023139"/>
    </source>
</evidence>
<keyword evidence="6" id="KW-0564">Palmitate</keyword>
<evidence type="ECO:0000313" key="13">
    <source>
        <dbReference type="Proteomes" id="UP000245699"/>
    </source>
</evidence>
<sequence>MEISKFLDLEYTAFFAVLFFVMFCSIVIGSTPRMKDSKLRSFSRFFLKRAPAYIKKNYLKSSTSKEGETDLSVDLNETAYTLYKFLFILGYSSFMLIFWVMIFPRYSQGYFGTFGSTIPKILTIVFVPLNAFLYFLVHNTNPGYITKENNEKALKMYEFDYVLYTPKYCEICKIKCPARSHHCNVCNACVAAFDHHCVLTNRCVVMLGIAGKNGYPLSFYYDAENNEFKARKFFYVFMGLYNTNMLEWVLGMVLILTMPVCGIYLLFQLYIHLVGLTSYEIYTRMSYTSAIKEKSLYFVIPPKDSGKKMFVKIIKPEDEKKDDDIIAGSQKRLITSMDQIPHLYDKGFFQNLKNILFPETL</sequence>
<dbReference type="EMBL" id="MBFT01000529">
    <property type="protein sequence ID" value="PVU89668.1"/>
    <property type="molecule type" value="Genomic_DNA"/>
</dbReference>
<keyword evidence="13" id="KW-1185">Reference proteome</keyword>
<feature type="transmembrane region" description="Helical" evidence="10">
    <location>
        <begin position="118"/>
        <end position="137"/>
    </location>
</feature>
<evidence type="ECO:0000256" key="8">
    <source>
        <dbReference type="ARBA" id="ARBA00023315"/>
    </source>
</evidence>
<dbReference type="GO" id="GO:0006612">
    <property type="term" value="P:protein targeting to membrane"/>
    <property type="evidence" value="ECO:0007669"/>
    <property type="project" value="TreeGrafter"/>
</dbReference>
<dbReference type="PROSITE" id="PS50216">
    <property type="entry name" value="DHHC"/>
    <property type="match status" value="1"/>
</dbReference>
<evidence type="ECO:0000256" key="5">
    <source>
        <dbReference type="ARBA" id="ARBA00023136"/>
    </source>
</evidence>
<evidence type="ECO:0000259" key="11">
    <source>
        <dbReference type="Pfam" id="PF01529"/>
    </source>
</evidence>
<reference evidence="12 13" key="1">
    <citation type="journal article" date="2018" name="MBio">
        <title>Comparative Genomics Reveals the Core Gene Toolbox for the Fungus-Insect Symbiosis.</title>
        <authorList>
            <person name="Wang Y."/>
            <person name="Stata M."/>
            <person name="Wang W."/>
            <person name="Stajich J.E."/>
            <person name="White M.M."/>
            <person name="Moncalvo J.M."/>
        </authorList>
    </citation>
    <scope>NUCLEOTIDE SEQUENCE [LARGE SCALE GENOMIC DNA]</scope>
    <source>
        <strain evidence="12 13">AUS-77-4</strain>
    </source>
</reference>
<keyword evidence="8 10" id="KW-0012">Acyltransferase</keyword>
<dbReference type="PANTHER" id="PTHR22883">
    <property type="entry name" value="ZINC FINGER DHHC DOMAIN CONTAINING PROTEIN"/>
    <property type="match status" value="1"/>
</dbReference>
<protein>
    <recommendedName>
        <fullName evidence="10">Palmitoyltransferase</fullName>
        <ecNumber evidence="10">2.3.1.225</ecNumber>
    </recommendedName>
</protein>
<proteinExistence type="inferred from homology"/>
<evidence type="ECO:0000256" key="4">
    <source>
        <dbReference type="ARBA" id="ARBA00022989"/>
    </source>
</evidence>
<keyword evidence="2 10" id="KW-0808">Transferase</keyword>
<comment type="domain">
    <text evidence="10">The DHHC domain is required for palmitoyltransferase activity.</text>
</comment>
<accession>A0A2T9YBF0</accession>
<evidence type="ECO:0000256" key="3">
    <source>
        <dbReference type="ARBA" id="ARBA00022692"/>
    </source>
</evidence>
<keyword evidence="3 10" id="KW-0812">Transmembrane</keyword>
<dbReference type="GO" id="GO:0005783">
    <property type="term" value="C:endoplasmic reticulum"/>
    <property type="evidence" value="ECO:0007669"/>
    <property type="project" value="TreeGrafter"/>
</dbReference>
<evidence type="ECO:0000256" key="9">
    <source>
        <dbReference type="ARBA" id="ARBA00048048"/>
    </source>
</evidence>
<name>A0A2T9YBF0_9FUNG</name>
<comment type="catalytic activity">
    <reaction evidence="9 10">
        <text>L-cysteinyl-[protein] + hexadecanoyl-CoA = S-hexadecanoyl-L-cysteinyl-[protein] + CoA</text>
        <dbReference type="Rhea" id="RHEA:36683"/>
        <dbReference type="Rhea" id="RHEA-COMP:10131"/>
        <dbReference type="Rhea" id="RHEA-COMP:11032"/>
        <dbReference type="ChEBI" id="CHEBI:29950"/>
        <dbReference type="ChEBI" id="CHEBI:57287"/>
        <dbReference type="ChEBI" id="CHEBI:57379"/>
        <dbReference type="ChEBI" id="CHEBI:74151"/>
        <dbReference type="EC" id="2.3.1.225"/>
    </reaction>
</comment>
<feature type="transmembrane region" description="Helical" evidence="10">
    <location>
        <begin position="262"/>
        <end position="282"/>
    </location>
</feature>
<dbReference type="Pfam" id="PF01529">
    <property type="entry name" value="DHHC"/>
    <property type="match status" value="1"/>
</dbReference>
<dbReference type="GO" id="GO:0005794">
    <property type="term" value="C:Golgi apparatus"/>
    <property type="evidence" value="ECO:0007669"/>
    <property type="project" value="TreeGrafter"/>
</dbReference>
<organism evidence="12 13">
    <name type="scientific">Furculomyces boomerangus</name>
    <dbReference type="NCBI Taxonomy" id="61424"/>
    <lineage>
        <taxon>Eukaryota</taxon>
        <taxon>Fungi</taxon>
        <taxon>Fungi incertae sedis</taxon>
        <taxon>Zoopagomycota</taxon>
        <taxon>Kickxellomycotina</taxon>
        <taxon>Harpellomycetes</taxon>
        <taxon>Harpellales</taxon>
        <taxon>Harpellaceae</taxon>
        <taxon>Furculomyces</taxon>
    </lineage>
</organism>
<dbReference type="GO" id="GO:0019706">
    <property type="term" value="F:protein-cysteine S-palmitoyltransferase activity"/>
    <property type="evidence" value="ECO:0007669"/>
    <property type="project" value="UniProtKB-EC"/>
</dbReference>
<evidence type="ECO:0000256" key="1">
    <source>
        <dbReference type="ARBA" id="ARBA00004141"/>
    </source>
</evidence>
<comment type="subcellular location">
    <subcellularLocation>
        <location evidence="1">Membrane</location>
        <topology evidence="1">Multi-pass membrane protein</topology>
    </subcellularLocation>
</comment>
<dbReference type="AlphaFoldDB" id="A0A2T9YBF0"/>
<dbReference type="EC" id="2.3.1.225" evidence="10"/>
<feature type="domain" description="Palmitoyltransferase DHHC" evidence="11">
    <location>
        <begin position="165"/>
        <end position="204"/>
    </location>
</feature>
<feature type="transmembrane region" description="Helical" evidence="10">
    <location>
        <begin position="85"/>
        <end position="106"/>
    </location>
</feature>
<dbReference type="InterPro" id="IPR039859">
    <property type="entry name" value="PFA4/ZDH16/20/ERF2-like"/>
</dbReference>
<keyword evidence="4 10" id="KW-1133">Transmembrane helix</keyword>
<evidence type="ECO:0000256" key="2">
    <source>
        <dbReference type="ARBA" id="ARBA00022679"/>
    </source>
</evidence>
<dbReference type="GO" id="GO:0016020">
    <property type="term" value="C:membrane"/>
    <property type="evidence" value="ECO:0007669"/>
    <property type="project" value="UniProtKB-SubCell"/>
</dbReference>
<dbReference type="Proteomes" id="UP000245699">
    <property type="component" value="Unassembled WGS sequence"/>
</dbReference>
<comment type="caution">
    <text evidence="12">The sequence shown here is derived from an EMBL/GenBank/DDBJ whole genome shotgun (WGS) entry which is preliminary data.</text>
</comment>
<feature type="transmembrane region" description="Helical" evidence="10">
    <location>
        <begin position="12"/>
        <end position="31"/>
    </location>
</feature>
<gene>
    <name evidence="12" type="ORF">BB559_004999</name>
</gene>